<comment type="caution">
    <text evidence="2">The sequence shown here is derived from an EMBL/GenBank/DDBJ whole genome shotgun (WGS) entry which is preliminary data.</text>
</comment>
<gene>
    <name evidence="2" type="ORF">NDU88_000426</name>
</gene>
<dbReference type="EMBL" id="JANPWB010000013">
    <property type="protein sequence ID" value="KAJ1102995.1"/>
    <property type="molecule type" value="Genomic_DNA"/>
</dbReference>
<feature type="region of interest" description="Disordered" evidence="1">
    <location>
        <begin position="69"/>
        <end position="109"/>
    </location>
</feature>
<organism evidence="2 3">
    <name type="scientific">Pleurodeles waltl</name>
    <name type="common">Iberian ribbed newt</name>
    <dbReference type="NCBI Taxonomy" id="8319"/>
    <lineage>
        <taxon>Eukaryota</taxon>
        <taxon>Metazoa</taxon>
        <taxon>Chordata</taxon>
        <taxon>Craniata</taxon>
        <taxon>Vertebrata</taxon>
        <taxon>Euteleostomi</taxon>
        <taxon>Amphibia</taxon>
        <taxon>Batrachia</taxon>
        <taxon>Caudata</taxon>
        <taxon>Salamandroidea</taxon>
        <taxon>Salamandridae</taxon>
        <taxon>Pleurodelinae</taxon>
        <taxon>Pleurodeles</taxon>
    </lineage>
</organism>
<dbReference type="AlphaFoldDB" id="A0AAV7MRT9"/>
<protein>
    <submittedName>
        <fullName evidence="2">Uncharacterized protein</fullName>
    </submittedName>
</protein>
<reference evidence="2" key="1">
    <citation type="journal article" date="2022" name="bioRxiv">
        <title>Sequencing and chromosome-scale assembly of the giantPleurodeles waltlgenome.</title>
        <authorList>
            <person name="Brown T."/>
            <person name="Elewa A."/>
            <person name="Iarovenko S."/>
            <person name="Subramanian E."/>
            <person name="Araus A.J."/>
            <person name="Petzold A."/>
            <person name="Susuki M."/>
            <person name="Suzuki K.-i.T."/>
            <person name="Hayashi T."/>
            <person name="Toyoda A."/>
            <person name="Oliveira C."/>
            <person name="Osipova E."/>
            <person name="Leigh N.D."/>
            <person name="Simon A."/>
            <person name="Yun M.H."/>
        </authorList>
    </citation>
    <scope>NUCLEOTIDE SEQUENCE</scope>
    <source>
        <strain evidence="2">20211129_DDA</strain>
        <tissue evidence="2">Liver</tissue>
    </source>
</reference>
<dbReference type="Proteomes" id="UP001066276">
    <property type="component" value="Chromosome 9"/>
</dbReference>
<sequence>MRPRGRGWGAKERGTVVKGRGIGTKGRNVVAGMRGMRFKGRALEVGRGMDARMGVSERRLLIHHTLGAGPRGSLRVTVRMGGPCNMGKTRSPRAEPMRSDVPETPSTRE</sequence>
<name>A0AAV7MRT9_PLEWA</name>
<keyword evidence="3" id="KW-1185">Reference proteome</keyword>
<accession>A0AAV7MRT9</accession>
<evidence type="ECO:0000313" key="3">
    <source>
        <dbReference type="Proteomes" id="UP001066276"/>
    </source>
</evidence>
<feature type="compositionally biased region" description="Basic and acidic residues" evidence="1">
    <location>
        <begin position="92"/>
        <end position="109"/>
    </location>
</feature>
<proteinExistence type="predicted"/>
<evidence type="ECO:0000256" key="1">
    <source>
        <dbReference type="SAM" id="MobiDB-lite"/>
    </source>
</evidence>
<evidence type="ECO:0000313" key="2">
    <source>
        <dbReference type="EMBL" id="KAJ1102995.1"/>
    </source>
</evidence>